<dbReference type="PANTHER" id="PTHR43558">
    <property type="entry name" value="REDUCTASE, PUTATIVE (AFU_ORTHOLOGUE AFUA_3G10540)-RELATED"/>
    <property type="match status" value="1"/>
</dbReference>
<dbReference type="AlphaFoldDB" id="A0AAW2ZAE9"/>
<dbReference type="InterPro" id="IPR053354">
    <property type="entry name" value="MGDG_epimerase"/>
</dbReference>
<dbReference type="InterPro" id="IPR003131">
    <property type="entry name" value="T1-type_BTB"/>
</dbReference>
<dbReference type="Gene3D" id="3.30.710.10">
    <property type="entry name" value="Potassium Channel Kv1.1, Chain A"/>
    <property type="match status" value="2"/>
</dbReference>
<evidence type="ECO:0000313" key="3">
    <source>
        <dbReference type="Proteomes" id="UP001431209"/>
    </source>
</evidence>
<proteinExistence type="predicted"/>
<gene>
    <name evidence="2" type="ORF">AKO1_001970</name>
</gene>
<dbReference type="PANTHER" id="PTHR43558:SF6">
    <property type="entry name" value="REDUCTASE, PUTATIVE (AFU_ORTHOLOGUE AFUA_3G10540)-RELATED"/>
    <property type="match status" value="1"/>
</dbReference>
<dbReference type="SUPFAM" id="SSF54695">
    <property type="entry name" value="POZ domain"/>
    <property type="match status" value="2"/>
</dbReference>
<name>A0AAW2ZAE9_9EUKA</name>
<protein>
    <recommendedName>
        <fullName evidence="1">BTB domain-containing protein</fullName>
    </recommendedName>
</protein>
<keyword evidence="3" id="KW-1185">Reference proteome</keyword>
<accession>A0AAW2ZAE9</accession>
<dbReference type="EMBL" id="JAOPGA020001228">
    <property type="protein sequence ID" value="KAL0486384.1"/>
    <property type="molecule type" value="Genomic_DNA"/>
</dbReference>
<evidence type="ECO:0000313" key="2">
    <source>
        <dbReference type="EMBL" id="KAL0486384.1"/>
    </source>
</evidence>
<feature type="domain" description="BTB" evidence="1">
    <location>
        <begin position="79"/>
        <end position="183"/>
    </location>
</feature>
<dbReference type="Proteomes" id="UP001431209">
    <property type="component" value="Unassembled WGS sequence"/>
</dbReference>
<sequence>MERDKKRSRVEEEDDDISDIFKERLKLDTEAITLSKEIKNRHDRLQNLTKPNDDQVISEVRSKSNEYRVTKILHQQDHTRVSFIVGGVVFETTLKTASSQDTLLKILVETRLNVDRTEGGHILIEGQRDPNVFQIIIDYLRTGRVINLNSKSNEELKTILEETFFYGAKQVINHINGILIKRGVYEELRTSKASQSPSTPALPLPPSWEEEFANYTKQYQSVINDLKQTNSIQQQTITPPPKHLSFSFNIGGKVFKLDNDQLSNHPESILHSIYVQSIEPKVFIDRSAQLFEYIYTFITTQSSMHLPHHDRSIIRNLIMESRFYNISKLLTTRYPIEALGHEYIQIKKQEDLLRSLFATDRNHPILTNPHVHLIPLYSQIDQFKPCEPPASIPLLLDKQLFKPSRELHELHLEDRFHQVVHKLCQDLTTFKTQFNVFCGKLFVDVDWSNMVVAGGSVLASLIKAQHVASRFYDKASSFEHLMGINELDLDVDFSGLPLDNFSIDDLLLELINDPQQDLVYANPFDNSKKQYKDTIDTIKNMLKDDDFYYRNKTIRNYFRQSSYEKSDIDIFFYDMTPQQAVDKIRLIYQDLKKKCDGDVLIVRSGHSITFKSNSYRNIQIITRLYKSPAEVLIGFDVDCCTCCYDGDVVWCLPRFKRAINTRMNLVDVDRQSTTYELRLFKYAKRGFRVGVPGYDPELVVTDVPPALNRFIEGRQFTQAPLRRKMTGLAALINYDRALRLRMKTAASFLGVEGSNLIDDDALRRIHVETLSNKETKSDYSEVVVTHSTNVESTFFGLEKKLDRTKNVHRSIPNYIFSLNDLETILDNQKMESTQMGPITWMTVNPGTQSIGSFNPVDTNFYKDAYVRTKEQEDFIRKLVCLRSKLARPEIVTWSYWTPVGYQPFQTNVVREIEEHYQDHLLRDGMPNHQFVCDNVPNSRVSFGKMVMISDTPQHMELPIKREVRPV</sequence>
<dbReference type="InterPro" id="IPR011333">
    <property type="entry name" value="SKP1/BTB/POZ_sf"/>
</dbReference>
<dbReference type="Pfam" id="PF02214">
    <property type="entry name" value="BTB_2"/>
    <property type="match status" value="2"/>
</dbReference>
<organism evidence="2 3">
    <name type="scientific">Acrasis kona</name>
    <dbReference type="NCBI Taxonomy" id="1008807"/>
    <lineage>
        <taxon>Eukaryota</taxon>
        <taxon>Discoba</taxon>
        <taxon>Heterolobosea</taxon>
        <taxon>Tetramitia</taxon>
        <taxon>Eutetramitia</taxon>
        <taxon>Acrasidae</taxon>
        <taxon>Acrasis</taxon>
    </lineage>
</organism>
<dbReference type="Pfam" id="PF26128">
    <property type="entry name" value="Gad2"/>
    <property type="match status" value="1"/>
</dbReference>
<dbReference type="GO" id="GO:0051260">
    <property type="term" value="P:protein homooligomerization"/>
    <property type="evidence" value="ECO:0007669"/>
    <property type="project" value="InterPro"/>
</dbReference>
<comment type="caution">
    <text evidence="2">The sequence shown here is derived from an EMBL/GenBank/DDBJ whole genome shotgun (WGS) entry which is preliminary data.</text>
</comment>
<dbReference type="SMART" id="SM00225">
    <property type="entry name" value="BTB"/>
    <property type="match status" value="1"/>
</dbReference>
<reference evidence="2 3" key="1">
    <citation type="submission" date="2024-03" db="EMBL/GenBank/DDBJ databases">
        <title>The Acrasis kona genome and developmental transcriptomes reveal deep origins of eukaryotic multicellular pathways.</title>
        <authorList>
            <person name="Sheikh S."/>
            <person name="Fu C.-J."/>
            <person name="Brown M.W."/>
            <person name="Baldauf S.L."/>
        </authorList>
    </citation>
    <scope>NUCLEOTIDE SEQUENCE [LARGE SCALE GENOMIC DNA]</scope>
    <source>
        <strain evidence="2 3">ATCC MYA-3509</strain>
    </source>
</reference>
<evidence type="ECO:0000259" key="1">
    <source>
        <dbReference type="SMART" id="SM00225"/>
    </source>
</evidence>
<dbReference type="InterPro" id="IPR000210">
    <property type="entry name" value="BTB/POZ_dom"/>
</dbReference>